<evidence type="ECO:0000313" key="3">
    <source>
        <dbReference type="Proteomes" id="UP000037510"/>
    </source>
</evidence>
<evidence type="ECO:0000313" key="2">
    <source>
        <dbReference type="EMBL" id="KOB72697.1"/>
    </source>
</evidence>
<keyword evidence="3" id="KW-1185">Reference proteome</keyword>
<proteinExistence type="predicted"/>
<organism evidence="2 3">
    <name type="scientific">Operophtera brumata</name>
    <name type="common">Winter moth</name>
    <name type="synonym">Phalaena brumata</name>
    <dbReference type="NCBI Taxonomy" id="104452"/>
    <lineage>
        <taxon>Eukaryota</taxon>
        <taxon>Metazoa</taxon>
        <taxon>Ecdysozoa</taxon>
        <taxon>Arthropoda</taxon>
        <taxon>Hexapoda</taxon>
        <taxon>Insecta</taxon>
        <taxon>Pterygota</taxon>
        <taxon>Neoptera</taxon>
        <taxon>Endopterygota</taxon>
        <taxon>Lepidoptera</taxon>
        <taxon>Glossata</taxon>
        <taxon>Ditrysia</taxon>
        <taxon>Geometroidea</taxon>
        <taxon>Geometridae</taxon>
        <taxon>Larentiinae</taxon>
        <taxon>Operophtera</taxon>
    </lineage>
</organism>
<dbReference type="Proteomes" id="UP000037510">
    <property type="component" value="Unassembled WGS sequence"/>
</dbReference>
<protein>
    <submittedName>
        <fullName evidence="2">Uncharacterized protein</fullName>
    </submittedName>
</protein>
<gene>
    <name evidence="2" type="ORF">OBRU01_05849</name>
</gene>
<dbReference type="EMBL" id="JTDY01001860">
    <property type="protein sequence ID" value="KOB72697.1"/>
    <property type="molecule type" value="Genomic_DNA"/>
</dbReference>
<dbReference type="AlphaFoldDB" id="A0A0L7LB44"/>
<feature type="region of interest" description="Disordered" evidence="1">
    <location>
        <begin position="90"/>
        <end position="113"/>
    </location>
</feature>
<accession>A0A0L7LB44</accession>
<evidence type="ECO:0000256" key="1">
    <source>
        <dbReference type="SAM" id="MobiDB-lite"/>
    </source>
</evidence>
<sequence>MKLIAPGILQKKIDAIDYSKLYTSIETEKLDPMNTDYTIFENTIKYHITKCKVTKNKILNLPQDEWIHNEIISEINKRNQLWTELKKQPALPRSLSQPSKALGRQDVDPALYD</sequence>
<name>A0A0L7LB44_OPEBR</name>
<reference evidence="2 3" key="1">
    <citation type="journal article" date="2015" name="Genome Biol. Evol.">
        <title>The genome of winter moth (Operophtera brumata) provides a genomic perspective on sexual dimorphism and phenology.</title>
        <authorList>
            <person name="Derks M.F."/>
            <person name="Smit S."/>
            <person name="Salis L."/>
            <person name="Schijlen E."/>
            <person name="Bossers A."/>
            <person name="Mateman C."/>
            <person name="Pijl A.S."/>
            <person name="de Ridder D."/>
            <person name="Groenen M.A."/>
            <person name="Visser M.E."/>
            <person name="Megens H.J."/>
        </authorList>
    </citation>
    <scope>NUCLEOTIDE SEQUENCE [LARGE SCALE GENOMIC DNA]</scope>
    <source>
        <strain evidence="2">WM2013NL</strain>
        <tissue evidence="2">Head and thorax</tissue>
    </source>
</reference>
<comment type="caution">
    <text evidence="2">The sequence shown here is derived from an EMBL/GenBank/DDBJ whole genome shotgun (WGS) entry which is preliminary data.</text>
</comment>